<dbReference type="InterPro" id="IPR008979">
    <property type="entry name" value="Galactose-bd-like_sf"/>
</dbReference>
<evidence type="ECO:0008006" key="2">
    <source>
        <dbReference type="Google" id="ProtNLM"/>
    </source>
</evidence>
<gene>
    <name evidence="1" type="ORF">LCGC14_1019350</name>
</gene>
<organism evidence="1">
    <name type="scientific">marine sediment metagenome</name>
    <dbReference type="NCBI Taxonomy" id="412755"/>
    <lineage>
        <taxon>unclassified sequences</taxon>
        <taxon>metagenomes</taxon>
        <taxon>ecological metagenomes</taxon>
    </lineage>
</organism>
<protein>
    <recommendedName>
        <fullName evidence="2">F5/8 type C domain-containing protein</fullName>
    </recommendedName>
</protein>
<dbReference type="SUPFAM" id="SSF49785">
    <property type="entry name" value="Galactose-binding domain-like"/>
    <property type="match status" value="1"/>
</dbReference>
<dbReference type="Gene3D" id="2.60.120.260">
    <property type="entry name" value="Galactose-binding domain-like"/>
    <property type="match status" value="1"/>
</dbReference>
<name>A0A0F9MXV6_9ZZZZ</name>
<evidence type="ECO:0000313" key="1">
    <source>
        <dbReference type="EMBL" id="KKN12155.1"/>
    </source>
</evidence>
<sequence>MANIKLAAPIAGIRGLVGGLVYSANGSGPFVRAYDMPPNPRTPRQQIQRAYFSSIPAAWRELTPSQKNDWDAFAAAPAQELFNSLGDSYFASGVNWFNKCSTRLLRADRSIENDAPSQARPAAPFIFDFRVTTPGTDPNLTVGGTPSASTFEPGFTPAKAFDGLVGGANRWITVSGTITGWIEYQFPAPVQILKYRIWPVGPAGSVSPRDWDLEYWDGGAWQIADSITGESFPLAQFETYFSPTHFTSARWRINISLNNGSASFVGLDELEMMAATNDASVVIFPEDNFDSAPDWDLVLHVAQAQTVGRRVYYSNFREVLATQTPGRWYHEFQSELFALIGDPQLERSWFCRMYRQTQEGIRSAAVTARAETT</sequence>
<comment type="caution">
    <text evidence="1">The sequence shown here is derived from an EMBL/GenBank/DDBJ whole genome shotgun (WGS) entry which is preliminary data.</text>
</comment>
<accession>A0A0F9MXV6</accession>
<proteinExistence type="predicted"/>
<dbReference type="EMBL" id="LAZR01004061">
    <property type="protein sequence ID" value="KKN12155.1"/>
    <property type="molecule type" value="Genomic_DNA"/>
</dbReference>
<dbReference type="AlphaFoldDB" id="A0A0F9MXV6"/>
<reference evidence="1" key="1">
    <citation type="journal article" date="2015" name="Nature">
        <title>Complex archaea that bridge the gap between prokaryotes and eukaryotes.</title>
        <authorList>
            <person name="Spang A."/>
            <person name="Saw J.H."/>
            <person name="Jorgensen S.L."/>
            <person name="Zaremba-Niedzwiedzka K."/>
            <person name="Martijn J."/>
            <person name="Lind A.E."/>
            <person name="van Eijk R."/>
            <person name="Schleper C."/>
            <person name="Guy L."/>
            <person name="Ettema T.J."/>
        </authorList>
    </citation>
    <scope>NUCLEOTIDE SEQUENCE</scope>
</reference>